<dbReference type="PANTHER" id="PTHR22901">
    <property type="entry name" value="SIALATE O-ACETYLESTERASE"/>
    <property type="match status" value="1"/>
</dbReference>
<dbReference type="OrthoDB" id="9816001at2"/>
<dbReference type="RefSeq" id="WP_109323105.1">
    <property type="nucleotide sequence ID" value="NZ_CP029346.1"/>
</dbReference>
<evidence type="ECO:0000313" key="4">
    <source>
        <dbReference type="EMBL" id="AWL09419.1"/>
    </source>
</evidence>
<organism evidence="4 5">
    <name type="scientific">Aquirufa nivalisilvae</name>
    <dbReference type="NCBI Taxonomy" id="2516557"/>
    <lineage>
        <taxon>Bacteria</taxon>
        <taxon>Pseudomonadati</taxon>
        <taxon>Bacteroidota</taxon>
        <taxon>Cytophagia</taxon>
        <taxon>Cytophagales</taxon>
        <taxon>Flectobacillaceae</taxon>
        <taxon>Aquirufa</taxon>
    </lineage>
</organism>
<evidence type="ECO:0000259" key="3">
    <source>
        <dbReference type="Pfam" id="PF03629"/>
    </source>
</evidence>
<dbReference type="SUPFAM" id="SSF52266">
    <property type="entry name" value="SGNH hydrolase"/>
    <property type="match status" value="1"/>
</dbReference>
<dbReference type="GO" id="GO:0005975">
    <property type="term" value="P:carbohydrate metabolic process"/>
    <property type="evidence" value="ECO:0007669"/>
    <property type="project" value="TreeGrafter"/>
</dbReference>
<proteinExistence type="predicted"/>
<feature type="domain" description="Sialate O-acetylesterase" evidence="3">
    <location>
        <begin position="105"/>
        <end position="349"/>
    </location>
</feature>
<dbReference type="Proteomes" id="UP000245468">
    <property type="component" value="Chromosome"/>
</dbReference>
<dbReference type="AlphaFoldDB" id="A0A2S2DVS4"/>
<dbReference type="EMBL" id="CP029346">
    <property type="protein sequence ID" value="AWL09419.1"/>
    <property type="molecule type" value="Genomic_DNA"/>
</dbReference>
<keyword evidence="5" id="KW-1185">Reference proteome</keyword>
<gene>
    <name evidence="4" type="ORF">HME7025_01564</name>
</gene>
<name>A0A2S2DVS4_9BACT</name>
<dbReference type="Gene3D" id="3.40.50.1110">
    <property type="entry name" value="SGNH hydrolase"/>
    <property type="match status" value="1"/>
</dbReference>
<accession>A0A2S2DVS4</accession>
<feature type="chain" id="PRO_5015714404" evidence="2">
    <location>
        <begin position="20"/>
        <end position="464"/>
    </location>
</feature>
<dbReference type="GO" id="GO:0001681">
    <property type="term" value="F:sialate O-acetylesterase activity"/>
    <property type="evidence" value="ECO:0007669"/>
    <property type="project" value="UniProtKB-EC"/>
</dbReference>
<evidence type="ECO:0000256" key="2">
    <source>
        <dbReference type="SAM" id="SignalP"/>
    </source>
</evidence>
<dbReference type="EC" id="3.1.1.53" evidence="4"/>
<dbReference type="Pfam" id="PF03629">
    <property type="entry name" value="SASA"/>
    <property type="match status" value="1"/>
</dbReference>
<evidence type="ECO:0000256" key="1">
    <source>
        <dbReference type="ARBA" id="ARBA00022801"/>
    </source>
</evidence>
<protein>
    <submittedName>
        <fullName evidence="4">Sialate O-acetylesterase</fullName>
        <ecNumber evidence="4">3.1.1.53</ecNumber>
    </submittedName>
</protein>
<evidence type="ECO:0000313" key="5">
    <source>
        <dbReference type="Proteomes" id="UP000245468"/>
    </source>
</evidence>
<keyword evidence="1 4" id="KW-0378">Hydrolase</keyword>
<dbReference type="KEGG" id="psez:HME7025_01564"/>
<dbReference type="InterPro" id="IPR039329">
    <property type="entry name" value="SIAE"/>
</dbReference>
<keyword evidence="2" id="KW-0732">Signal</keyword>
<sequence length="464" mass="52173">MKKIFYSLVLCCAGFIARADVQLPAIIGDHMVLQQKSKVTLWGWTTNPTETVKINVDWDTTHFKAKAVLGKWSIQIPTPAAGGNHQIEFQGSKNSIKVSDVVFGEVWVFSGQSNMEWSGDQNLQESLDEMPNANNKDIRFFYIPKATSSYPQEDVRAHWVVCNPEAMKSFSAIGYFFGKELNQKLGVPMGLINSNWGGTPAEVWTPEDILAKKTNLWEAAKQLRPNSFWSIYPGLNYNAMIAPITSYTIAGALWYQGESNVGQYKTYAELMETMISSWRTAFKNNFPFYFAQIAPYSKYGENNFGAKLREAQTKNLGLEKTAMVVLSDLVPDVSNIHPTQKIEVAHRFASLALVKNYGQEAGPIFYPKYDRHRVEKGKIRIYFRELNGKLVAKGGDPSHLMIAGEDQKFYPAQGKIDGNTLVVSSPDVPNPVAVRYSFTNDAIPNLFSREGLPVNLFRTDNWDN</sequence>
<dbReference type="PANTHER" id="PTHR22901:SF0">
    <property type="entry name" value="SIALATE O-ACETYLESTERASE"/>
    <property type="match status" value="1"/>
</dbReference>
<feature type="signal peptide" evidence="2">
    <location>
        <begin position="1"/>
        <end position="19"/>
    </location>
</feature>
<reference evidence="5" key="1">
    <citation type="submission" date="2018-05" db="EMBL/GenBank/DDBJ databases">
        <title>Pseudarcicella sp. HME7025 Genome sequencing and assembly.</title>
        <authorList>
            <person name="Kim H."/>
            <person name="Kang H."/>
            <person name="Joh K."/>
        </authorList>
    </citation>
    <scope>NUCLEOTIDE SEQUENCE [LARGE SCALE GENOMIC DNA]</scope>
    <source>
        <strain evidence="5">HME7025</strain>
    </source>
</reference>
<dbReference type="InterPro" id="IPR036514">
    <property type="entry name" value="SGNH_hydro_sf"/>
</dbReference>
<dbReference type="InterPro" id="IPR005181">
    <property type="entry name" value="SASA"/>
</dbReference>